<evidence type="ECO:0000313" key="3">
    <source>
        <dbReference type="Proteomes" id="UP000316213"/>
    </source>
</evidence>
<evidence type="ECO:0000313" key="2">
    <source>
        <dbReference type="EMBL" id="TWT95767.1"/>
    </source>
</evidence>
<dbReference type="EMBL" id="SJPM01000006">
    <property type="protein sequence ID" value="TWT95767.1"/>
    <property type="molecule type" value="Genomic_DNA"/>
</dbReference>
<proteinExistence type="predicted"/>
<gene>
    <name evidence="2" type="ORF">Pla100_34090</name>
</gene>
<evidence type="ECO:0000256" key="1">
    <source>
        <dbReference type="SAM" id="MobiDB-lite"/>
    </source>
</evidence>
<feature type="region of interest" description="Disordered" evidence="1">
    <location>
        <begin position="727"/>
        <end position="752"/>
    </location>
</feature>
<comment type="caution">
    <text evidence="2">The sequence shown here is derived from an EMBL/GenBank/DDBJ whole genome shotgun (WGS) entry which is preliminary data.</text>
</comment>
<organism evidence="2 3">
    <name type="scientific">Neorhodopirellula pilleata</name>
    <dbReference type="NCBI Taxonomy" id="2714738"/>
    <lineage>
        <taxon>Bacteria</taxon>
        <taxon>Pseudomonadati</taxon>
        <taxon>Planctomycetota</taxon>
        <taxon>Planctomycetia</taxon>
        <taxon>Pirellulales</taxon>
        <taxon>Pirellulaceae</taxon>
        <taxon>Neorhodopirellula</taxon>
    </lineage>
</organism>
<keyword evidence="3" id="KW-1185">Reference proteome</keyword>
<dbReference type="Proteomes" id="UP000316213">
    <property type="component" value="Unassembled WGS sequence"/>
</dbReference>
<protein>
    <recommendedName>
        <fullName evidence="4">Large polyvalent protein associated domain-containing protein</fullName>
    </recommendedName>
</protein>
<feature type="region of interest" description="Disordered" evidence="1">
    <location>
        <begin position="16"/>
        <end position="36"/>
    </location>
</feature>
<evidence type="ECO:0008006" key="4">
    <source>
        <dbReference type="Google" id="ProtNLM"/>
    </source>
</evidence>
<feature type="region of interest" description="Disordered" evidence="1">
    <location>
        <begin position="371"/>
        <end position="390"/>
    </location>
</feature>
<accession>A0A5C6A8P3</accession>
<sequence>MESYIQELIDPGIARERRRRKRAARPSGLMSPETENNVIGSLRDKSIGTLSAAGNVLDLPGSMVRDTLAGRNPFDQVLSPTSSENRTTGRALAREYGMARRRDTWGNAIGGFGAEVALDPLTYLTFGGSALGKAGQAAKNAGLMDDAAKVAARKAGTAIGSVGTREARVSTTLRDFSNASGESSKVANDLIRRGADPNEALGGLVGIGLPFRDPSFVLGTGERSQRAARALDSAGKAVRFAKVPGTDLQPINAATRLFDVTLNETRTPFGQAIAKQHARSKQAVDAKARGELAEMASQLDDAGATDWASNTAMRESLEGVLPMDFLQGKEREVAERLKANVDQMPQLAEQWGVKLDPFADSEVSYFPRRVTENRRRPGGRGKPTNRIEPRDVDMSRKGFLADLPGGTSQLSAIAQDERLEMLIERGSNISTIAEYIQRAYPQVPALYRARGGDAASDLLEGRHEELAEWFASLSPATRKSGVFGNAPLMDYHARRSSFDQAIQGARTIRDAIVEPGILAPAGTLPAGKGVTVKDFAEKAGLVVGDEQTGFLARLREAMPDADDLASMEIRQEHADDLRSFMKAVSGPEPVNEMVAVLDDVTNLSKAMWTGVWPAFHVRNLLSGQVHNLTLGMFDPSSVKDAHTILKGRVIKEAARIPAVQAEWTRRAGQAAKLTDEEATKILGELAFKHEVLGKFESNATALAGETAPIGGQVTDVTAELLRPGSSKVSAGSIGRKATGRAEGTNFNPLDVRGVGDREASGFGPAAAGEEIGHYVEGLNRIAPFLHLLRKGVDPAEAAKRVGAAQVLYSNKYFSPFERQVMRRIAPFYSFTSRTAKRIAQELMERPGGRLSQTIRASTSAGNDDLAPDHVRDTAPIPISGNPVLEAMIGNAPTGTDRYITGFGLMHEDPLSFGLDPQTAGMEALSRMNPILKGPLEMLTGRSFHQRGADGSGRRLEDMDPGVGRLVANVVGSDQPVQLPLWMEQLAANSPASVAISRARQLTDTRKRLGETPLPGPASLINFLTGVRVTDVSPEQKQRTLEGLIDNRLQGLGGRVFERRFIPEGTPLTANQQAELEQLRALQSKLRRLRRESQ</sequence>
<dbReference type="AlphaFoldDB" id="A0A5C6A8P3"/>
<name>A0A5C6A8P3_9BACT</name>
<reference evidence="2 3" key="1">
    <citation type="submission" date="2019-02" db="EMBL/GenBank/DDBJ databases">
        <title>Deep-cultivation of Planctomycetes and their phenomic and genomic characterization uncovers novel biology.</title>
        <authorList>
            <person name="Wiegand S."/>
            <person name="Jogler M."/>
            <person name="Boedeker C."/>
            <person name="Pinto D."/>
            <person name="Vollmers J."/>
            <person name="Rivas-Marin E."/>
            <person name="Kohn T."/>
            <person name="Peeters S.H."/>
            <person name="Heuer A."/>
            <person name="Rast P."/>
            <person name="Oberbeckmann S."/>
            <person name="Bunk B."/>
            <person name="Jeske O."/>
            <person name="Meyerdierks A."/>
            <person name="Storesund J.E."/>
            <person name="Kallscheuer N."/>
            <person name="Luecker S."/>
            <person name="Lage O.M."/>
            <person name="Pohl T."/>
            <person name="Merkel B.J."/>
            <person name="Hornburger P."/>
            <person name="Mueller R.-W."/>
            <person name="Bruemmer F."/>
            <person name="Labrenz M."/>
            <person name="Spormann A.M."/>
            <person name="Op Den Camp H."/>
            <person name="Overmann J."/>
            <person name="Amann R."/>
            <person name="Jetten M.S.M."/>
            <person name="Mascher T."/>
            <person name="Medema M.H."/>
            <person name="Devos D.P."/>
            <person name="Kaster A.-K."/>
            <person name="Ovreas L."/>
            <person name="Rohde M."/>
            <person name="Galperin M.Y."/>
            <person name="Jogler C."/>
        </authorList>
    </citation>
    <scope>NUCLEOTIDE SEQUENCE [LARGE SCALE GENOMIC DNA]</scope>
    <source>
        <strain evidence="2 3">Pla100</strain>
    </source>
</reference>